<evidence type="ECO:0000313" key="1">
    <source>
        <dbReference type="EMBL" id="GBM02404.1"/>
    </source>
</evidence>
<accession>A0A4Y2CEP6</accession>
<comment type="caution">
    <text evidence="1">The sequence shown here is derived from an EMBL/GenBank/DDBJ whole genome shotgun (WGS) entry which is preliminary data.</text>
</comment>
<reference evidence="1 2" key="1">
    <citation type="journal article" date="2019" name="Sci. Rep.">
        <title>Orb-weaving spider Araneus ventricosus genome elucidates the spidroin gene catalogue.</title>
        <authorList>
            <person name="Kono N."/>
            <person name="Nakamura H."/>
            <person name="Ohtoshi R."/>
            <person name="Moran D.A.P."/>
            <person name="Shinohara A."/>
            <person name="Yoshida Y."/>
            <person name="Fujiwara M."/>
            <person name="Mori M."/>
            <person name="Tomita M."/>
            <person name="Arakawa K."/>
        </authorList>
    </citation>
    <scope>NUCLEOTIDE SEQUENCE [LARGE SCALE GENOMIC DNA]</scope>
</reference>
<dbReference type="Proteomes" id="UP000499080">
    <property type="component" value="Unassembled WGS sequence"/>
</dbReference>
<dbReference type="EMBL" id="BGPR01000180">
    <property type="protein sequence ID" value="GBM02404.1"/>
    <property type="molecule type" value="Genomic_DNA"/>
</dbReference>
<sequence>MAESKIVPITSVSCDDRLRAFIPPFPPVATPKASLTAQRVSNLSRSMYLDTETDKWSTLRRIRVKICCVSTVVVTKPCAKFHPPNSWHFRVIVHICKWVDRHLVDVFRSNFDRNL</sequence>
<dbReference type="AlphaFoldDB" id="A0A4Y2CEP6"/>
<evidence type="ECO:0000313" key="2">
    <source>
        <dbReference type="Proteomes" id="UP000499080"/>
    </source>
</evidence>
<protein>
    <submittedName>
        <fullName evidence="1">Uncharacterized protein</fullName>
    </submittedName>
</protein>
<organism evidence="1 2">
    <name type="scientific">Araneus ventricosus</name>
    <name type="common">Orbweaver spider</name>
    <name type="synonym">Epeira ventricosa</name>
    <dbReference type="NCBI Taxonomy" id="182803"/>
    <lineage>
        <taxon>Eukaryota</taxon>
        <taxon>Metazoa</taxon>
        <taxon>Ecdysozoa</taxon>
        <taxon>Arthropoda</taxon>
        <taxon>Chelicerata</taxon>
        <taxon>Arachnida</taxon>
        <taxon>Araneae</taxon>
        <taxon>Araneomorphae</taxon>
        <taxon>Entelegynae</taxon>
        <taxon>Araneoidea</taxon>
        <taxon>Araneidae</taxon>
        <taxon>Araneus</taxon>
    </lineage>
</organism>
<proteinExistence type="predicted"/>
<keyword evidence="2" id="KW-1185">Reference proteome</keyword>
<gene>
    <name evidence="1" type="ORF">AVEN_76464_1</name>
</gene>
<name>A0A4Y2CEP6_ARAVE</name>